<dbReference type="Gene3D" id="3.40.718.10">
    <property type="entry name" value="Isopropylmalate Dehydrogenase"/>
    <property type="match status" value="1"/>
</dbReference>
<evidence type="ECO:0000256" key="2">
    <source>
        <dbReference type="ARBA" id="ARBA00022532"/>
    </source>
</evidence>
<dbReference type="OrthoDB" id="10261637at2759"/>
<dbReference type="Proteomes" id="UP000759537">
    <property type="component" value="Unassembled WGS sequence"/>
</dbReference>
<proteinExistence type="inferred from homology"/>
<evidence type="ECO:0000256" key="1">
    <source>
        <dbReference type="ARBA" id="ARBA00007769"/>
    </source>
</evidence>
<dbReference type="SUPFAM" id="SSF53659">
    <property type="entry name" value="Isocitrate/Isopropylmalate dehydrogenase-like"/>
    <property type="match status" value="1"/>
</dbReference>
<reference evidence="3" key="2">
    <citation type="journal article" date="2020" name="Nat. Commun.">
        <title>Large-scale genome sequencing of mycorrhizal fungi provides insights into the early evolution of symbiotic traits.</title>
        <authorList>
            <person name="Miyauchi S."/>
            <person name="Kiss E."/>
            <person name="Kuo A."/>
            <person name="Drula E."/>
            <person name="Kohler A."/>
            <person name="Sanchez-Garcia M."/>
            <person name="Morin E."/>
            <person name="Andreopoulos B."/>
            <person name="Barry K.W."/>
            <person name="Bonito G."/>
            <person name="Buee M."/>
            <person name="Carver A."/>
            <person name="Chen C."/>
            <person name="Cichocki N."/>
            <person name="Clum A."/>
            <person name="Culley D."/>
            <person name="Crous P.W."/>
            <person name="Fauchery L."/>
            <person name="Girlanda M."/>
            <person name="Hayes R.D."/>
            <person name="Keri Z."/>
            <person name="LaButti K."/>
            <person name="Lipzen A."/>
            <person name="Lombard V."/>
            <person name="Magnuson J."/>
            <person name="Maillard F."/>
            <person name="Murat C."/>
            <person name="Nolan M."/>
            <person name="Ohm R.A."/>
            <person name="Pangilinan J."/>
            <person name="Pereira M.F."/>
            <person name="Perotto S."/>
            <person name="Peter M."/>
            <person name="Pfister S."/>
            <person name="Riley R."/>
            <person name="Sitrit Y."/>
            <person name="Stielow J.B."/>
            <person name="Szollosi G."/>
            <person name="Zifcakova L."/>
            <person name="Stursova M."/>
            <person name="Spatafora J.W."/>
            <person name="Tedersoo L."/>
            <person name="Vaario L.M."/>
            <person name="Yamada A."/>
            <person name="Yan M."/>
            <person name="Wang P."/>
            <person name="Xu J."/>
            <person name="Bruns T."/>
            <person name="Baldrian P."/>
            <person name="Vilgalys R."/>
            <person name="Dunand C."/>
            <person name="Henrissat B."/>
            <person name="Grigoriev I.V."/>
            <person name="Hibbett D."/>
            <person name="Nagy L.G."/>
            <person name="Martin F.M."/>
        </authorList>
    </citation>
    <scope>NUCLEOTIDE SEQUENCE</scope>
    <source>
        <strain evidence="3">Prilba</strain>
    </source>
</reference>
<dbReference type="PANTHER" id="PTHR11835:SF42">
    <property type="entry name" value="ISOCITRATE DEHYDROGENASE [NAD] SUBUNIT BETA, MITOCHONDRIAL"/>
    <property type="match status" value="1"/>
</dbReference>
<reference evidence="3" key="1">
    <citation type="submission" date="2019-10" db="EMBL/GenBank/DDBJ databases">
        <authorList>
            <consortium name="DOE Joint Genome Institute"/>
            <person name="Kuo A."/>
            <person name="Miyauchi S."/>
            <person name="Kiss E."/>
            <person name="Drula E."/>
            <person name="Kohler A."/>
            <person name="Sanchez-Garcia M."/>
            <person name="Andreopoulos B."/>
            <person name="Barry K.W."/>
            <person name="Bonito G."/>
            <person name="Buee M."/>
            <person name="Carver A."/>
            <person name="Chen C."/>
            <person name="Cichocki N."/>
            <person name="Clum A."/>
            <person name="Culley D."/>
            <person name="Crous P.W."/>
            <person name="Fauchery L."/>
            <person name="Girlanda M."/>
            <person name="Hayes R."/>
            <person name="Keri Z."/>
            <person name="LaButti K."/>
            <person name="Lipzen A."/>
            <person name="Lombard V."/>
            <person name="Magnuson J."/>
            <person name="Maillard F."/>
            <person name="Morin E."/>
            <person name="Murat C."/>
            <person name="Nolan M."/>
            <person name="Ohm R."/>
            <person name="Pangilinan J."/>
            <person name="Pereira M."/>
            <person name="Perotto S."/>
            <person name="Peter M."/>
            <person name="Riley R."/>
            <person name="Sitrit Y."/>
            <person name="Stielow B."/>
            <person name="Szollosi G."/>
            <person name="Zifcakova L."/>
            <person name="Stursova M."/>
            <person name="Spatafora J.W."/>
            <person name="Tedersoo L."/>
            <person name="Vaario L.-M."/>
            <person name="Yamada A."/>
            <person name="Yan M."/>
            <person name="Wang P."/>
            <person name="Xu J."/>
            <person name="Bruns T."/>
            <person name="Baldrian P."/>
            <person name="Vilgalys R."/>
            <person name="Henrissat B."/>
            <person name="Grigoriev I.V."/>
            <person name="Hibbett D."/>
            <person name="Nagy L.G."/>
            <person name="Martin F.M."/>
        </authorList>
    </citation>
    <scope>NUCLEOTIDE SEQUENCE</scope>
    <source>
        <strain evidence="3">Prilba</strain>
    </source>
</reference>
<dbReference type="AlphaFoldDB" id="A0A9P5MV99"/>
<evidence type="ECO:0000313" key="4">
    <source>
        <dbReference type="Proteomes" id="UP000759537"/>
    </source>
</evidence>
<dbReference type="EMBL" id="WHVB01000010">
    <property type="protein sequence ID" value="KAF8479355.1"/>
    <property type="molecule type" value="Genomic_DNA"/>
</dbReference>
<dbReference type="GO" id="GO:0006102">
    <property type="term" value="P:isocitrate metabolic process"/>
    <property type="evidence" value="ECO:0007669"/>
    <property type="project" value="TreeGrafter"/>
</dbReference>
<comment type="caution">
    <text evidence="3">The sequence shown here is derived from an EMBL/GenBank/DDBJ whole genome shotgun (WGS) entry which is preliminary data.</text>
</comment>
<name>A0A9P5MV99_9AGAM</name>
<dbReference type="GO" id="GO:0006099">
    <property type="term" value="P:tricarboxylic acid cycle"/>
    <property type="evidence" value="ECO:0007669"/>
    <property type="project" value="UniProtKB-KW"/>
</dbReference>
<organism evidence="3 4">
    <name type="scientific">Russula ochroleuca</name>
    <dbReference type="NCBI Taxonomy" id="152965"/>
    <lineage>
        <taxon>Eukaryota</taxon>
        <taxon>Fungi</taxon>
        <taxon>Dikarya</taxon>
        <taxon>Basidiomycota</taxon>
        <taxon>Agaricomycotina</taxon>
        <taxon>Agaricomycetes</taxon>
        <taxon>Russulales</taxon>
        <taxon>Russulaceae</taxon>
        <taxon>Russula</taxon>
    </lineage>
</organism>
<sequence>MSPVTVTPTYAGRCTPLSSPAHSQRAISPPTALTRYCVNNSIFVLLWSCASHRHHSDIDFALICENTGGEYSGLEHQCYSGIVEPLKVSTRAKAERISCSAFDFTLRNGCKVRSNRQLPSSGAFCSSSVRMSGVISCLILYDEHIDELLLHARVDPS</sequence>
<accession>A0A9P5MV99</accession>
<gene>
    <name evidence="3" type="ORF">DFH94DRAFT_51720</name>
</gene>
<dbReference type="GO" id="GO:0005739">
    <property type="term" value="C:mitochondrion"/>
    <property type="evidence" value="ECO:0007669"/>
    <property type="project" value="TreeGrafter"/>
</dbReference>
<protein>
    <submittedName>
        <fullName evidence="3">Uncharacterized protein</fullName>
    </submittedName>
</protein>
<keyword evidence="2" id="KW-0816">Tricarboxylic acid cycle</keyword>
<keyword evidence="4" id="KW-1185">Reference proteome</keyword>
<comment type="similarity">
    <text evidence="1">Belongs to the isocitrate and isopropylmalate dehydrogenases family.</text>
</comment>
<dbReference type="GO" id="GO:0004449">
    <property type="term" value="F:isocitrate dehydrogenase (NAD+) activity"/>
    <property type="evidence" value="ECO:0007669"/>
    <property type="project" value="TreeGrafter"/>
</dbReference>
<dbReference type="PANTHER" id="PTHR11835">
    <property type="entry name" value="DECARBOXYLATING DEHYDROGENASES-ISOCITRATE, ISOPROPYLMALATE, TARTRATE"/>
    <property type="match status" value="1"/>
</dbReference>
<evidence type="ECO:0000313" key="3">
    <source>
        <dbReference type="EMBL" id="KAF8479355.1"/>
    </source>
</evidence>